<evidence type="ECO:0000313" key="2">
    <source>
        <dbReference type="EMBL" id="MEM0575835.1"/>
    </source>
</evidence>
<dbReference type="InterPro" id="IPR036806">
    <property type="entry name" value="YozE_SAM-like_sf"/>
</dbReference>
<evidence type="ECO:0000259" key="1">
    <source>
        <dbReference type="Pfam" id="PF06855"/>
    </source>
</evidence>
<organism evidence="2 3">
    <name type="scientific">Flavobacterium polysaccharolyticum</name>
    <dbReference type="NCBI Taxonomy" id="3133148"/>
    <lineage>
        <taxon>Bacteria</taxon>
        <taxon>Pseudomonadati</taxon>
        <taxon>Bacteroidota</taxon>
        <taxon>Flavobacteriia</taxon>
        <taxon>Flavobacteriales</taxon>
        <taxon>Flavobacteriaceae</taxon>
        <taxon>Flavobacterium</taxon>
    </lineage>
</organism>
<accession>A0ABU9NKJ9</accession>
<evidence type="ECO:0000313" key="3">
    <source>
        <dbReference type="Proteomes" id="UP001468798"/>
    </source>
</evidence>
<sequence length="174" mass="19921">MTIQEFIKKCSSLDSPIGDLANDILGDKNFPLSKSEKEVVEYLDFETKRGGTNSTFQEFLAEYRKRNNKTLKFILNYLKTNNIKSLEDANQKGIAMPYVETCGNIIKIPVGNNFPETVMNDLRELEAMNEKWEEISDGKKVQSHMLSNPNINDGMNISFCCQKMQFEFLLSLVD</sequence>
<reference evidence="2 3" key="1">
    <citation type="submission" date="2024-03" db="EMBL/GenBank/DDBJ databases">
        <title>Two novel species of the genus Flavobacterium exhibiting potentially degradation of complex polysaccharides.</title>
        <authorList>
            <person name="Lian X."/>
        </authorList>
    </citation>
    <scope>NUCLEOTIDE SEQUENCE [LARGE SCALE GENOMIC DNA]</scope>
    <source>
        <strain evidence="2 3">N6</strain>
    </source>
</reference>
<protein>
    <submittedName>
        <fullName evidence="2">YozE family protein</fullName>
    </submittedName>
</protein>
<dbReference type="Gene3D" id="1.10.150.260">
    <property type="entry name" value="YozE SAM-like"/>
    <property type="match status" value="1"/>
</dbReference>
<dbReference type="SUPFAM" id="SSF140652">
    <property type="entry name" value="YozE-like"/>
    <property type="match status" value="1"/>
</dbReference>
<keyword evidence="3" id="KW-1185">Reference proteome</keyword>
<dbReference type="Proteomes" id="UP001468798">
    <property type="component" value="Unassembled WGS sequence"/>
</dbReference>
<feature type="domain" description="YozE SAM-like" evidence="1">
    <location>
        <begin position="6"/>
        <end position="64"/>
    </location>
</feature>
<dbReference type="RefSeq" id="WP_342690903.1">
    <property type="nucleotide sequence ID" value="NZ_JBCGDP010000003.1"/>
</dbReference>
<dbReference type="Pfam" id="PF06855">
    <property type="entry name" value="YozE_SAM_like"/>
    <property type="match status" value="1"/>
</dbReference>
<proteinExistence type="predicted"/>
<gene>
    <name evidence="2" type="ORF">WFZ86_04945</name>
</gene>
<comment type="caution">
    <text evidence="2">The sequence shown here is derived from an EMBL/GenBank/DDBJ whole genome shotgun (WGS) entry which is preliminary data.</text>
</comment>
<dbReference type="EMBL" id="JBCGDP010000003">
    <property type="protein sequence ID" value="MEM0575835.1"/>
    <property type="molecule type" value="Genomic_DNA"/>
</dbReference>
<dbReference type="InterPro" id="IPR023089">
    <property type="entry name" value="YozE_SAM-like"/>
</dbReference>
<name>A0ABU9NKJ9_9FLAO</name>